<feature type="transmembrane region" description="Helical" evidence="1">
    <location>
        <begin position="103"/>
        <end position="123"/>
    </location>
</feature>
<evidence type="ECO:0000313" key="3">
    <source>
        <dbReference type="Proteomes" id="UP000178724"/>
    </source>
</evidence>
<evidence type="ECO:0008006" key="4">
    <source>
        <dbReference type="Google" id="ProtNLM"/>
    </source>
</evidence>
<sequence>MIKALKEYFVEWWIIIARPILFYTKLKEESWKEQSLTFLLFSSWILAAAFSLAIFIVQYLPIGATLVTGIIGFKFLLITPVILTLAFAFYMITLLIVGGVLSILFGAAFYAIGFILHYIYLAFGGQGRLNRMIQSSFYSSAVVLFLALPAAFAVVTRYGWLELSLFAVGFNIVYVFIAVYVYGLWAVAGRKTYGVAKWRAFAGALVPVVLLLIFGFIFDKIGLRKLEAWIAPLK</sequence>
<name>A0A1F4Q482_UNCSA</name>
<dbReference type="AlphaFoldDB" id="A0A1F4Q482"/>
<feature type="transmembrane region" description="Helical" evidence="1">
    <location>
        <begin position="166"/>
        <end position="188"/>
    </location>
</feature>
<comment type="caution">
    <text evidence="2">The sequence shown here is derived from an EMBL/GenBank/DDBJ whole genome shotgun (WGS) entry which is preliminary data.</text>
</comment>
<proteinExistence type="predicted"/>
<dbReference type="EMBL" id="METM01000004">
    <property type="protein sequence ID" value="OGB90775.1"/>
    <property type="molecule type" value="Genomic_DNA"/>
</dbReference>
<reference evidence="2 3" key="1">
    <citation type="journal article" date="2016" name="Nat. Commun.">
        <title>Thousands of microbial genomes shed light on interconnected biogeochemical processes in an aquifer system.</title>
        <authorList>
            <person name="Anantharaman K."/>
            <person name="Brown C.T."/>
            <person name="Hug L.A."/>
            <person name="Sharon I."/>
            <person name="Castelle C.J."/>
            <person name="Probst A.J."/>
            <person name="Thomas B.C."/>
            <person name="Singh A."/>
            <person name="Wilkins M.J."/>
            <person name="Karaoz U."/>
            <person name="Brodie E.L."/>
            <person name="Williams K.H."/>
            <person name="Hubbard S.S."/>
            <person name="Banfield J.F."/>
        </authorList>
    </citation>
    <scope>NUCLEOTIDE SEQUENCE [LARGE SCALE GENOMIC DNA]</scope>
</reference>
<keyword evidence="1" id="KW-0472">Membrane</keyword>
<accession>A0A1F4Q482</accession>
<protein>
    <recommendedName>
        <fullName evidence="4">Yip1 domain-containing protein</fullName>
    </recommendedName>
</protein>
<keyword evidence="1" id="KW-1133">Transmembrane helix</keyword>
<feature type="transmembrane region" description="Helical" evidence="1">
    <location>
        <begin position="72"/>
        <end position="97"/>
    </location>
</feature>
<dbReference type="Proteomes" id="UP000178724">
    <property type="component" value="Unassembled WGS sequence"/>
</dbReference>
<keyword evidence="1" id="KW-0812">Transmembrane</keyword>
<gene>
    <name evidence="2" type="ORF">A2625_07010</name>
</gene>
<evidence type="ECO:0000256" key="1">
    <source>
        <dbReference type="SAM" id="Phobius"/>
    </source>
</evidence>
<feature type="transmembrane region" description="Helical" evidence="1">
    <location>
        <begin position="38"/>
        <end position="60"/>
    </location>
</feature>
<evidence type="ECO:0000313" key="2">
    <source>
        <dbReference type="EMBL" id="OGB90775.1"/>
    </source>
</evidence>
<feature type="transmembrane region" description="Helical" evidence="1">
    <location>
        <begin position="135"/>
        <end position="160"/>
    </location>
</feature>
<organism evidence="2 3">
    <name type="scientific">candidate division WOR-1 bacterium RIFCSPHIGHO2_01_FULL_53_15</name>
    <dbReference type="NCBI Taxonomy" id="1802564"/>
    <lineage>
        <taxon>Bacteria</taxon>
        <taxon>Bacillati</taxon>
        <taxon>Saganbacteria</taxon>
    </lineage>
</organism>
<feature type="transmembrane region" description="Helical" evidence="1">
    <location>
        <begin position="200"/>
        <end position="218"/>
    </location>
</feature>